<evidence type="ECO:0000256" key="5">
    <source>
        <dbReference type="SAM" id="MobiDB-lite"/>
    </source>
</evidence>
<dbReference type="InterPro" id="IPR023271">
    <property type="entry name" value="Aquaporin-like"/>
</dbReference>
<feature type="domain" description="UspA" evidence="7">
    <location>
        <begin position="456"/>
        <end position="571"/>
    </location>
</feature>
<keyword evidence="2 6" id="KW-0812">Transmembrane</keyword>
<dbReference type="Proteomes" id="UP001596442">
    <property type="component" value="Unassembled WGS sequence"/>
</dbReference>
<feature type="transmembrane region" description="Helical" evidence="6">
    <location>
        <begin position="201"/>
        <end position="229"/>
    </location>
</feature>
<evidence type="ECO:0000256" key="1">
    <source>
        <dbReference type="ARBA" id="ARBA00004141"/>
    </source>
</evidence>
<dbReference type="PANTHER" id="PTHR30520">
    <property type="entry name" value="FORMATE TRANSPORTER-RELATED"/>
    <property type="match status" value="1"/>
</dbReference>
<dbReference type="GO" id="GO:0016020">
    <property type="term" value="C:membrane"/>
    <property type="evidence" value="ECO:0007669"/>
    <property type="project" value="UniProtKB-SubCell"/>
</dbReference>
<proteinExistence type="predicted"/>
<dbReference type="Gene3D" id="3.40.50.12370">
    <property type="match status" value="1"/>
</dbReference>
<feature type="domain" description="UspA" evidence="7">
    <location>
        <begin position="315"/>
        <end position="446"/>
    </location>
</feature>
<organism evidence="8 9">
    <name type="scientific">Halorubrum tibetense</name>
    <dbReference type="NCBI Taxonomy" id="175631"/>
    <lineage>
        <taxon>Archaea</taxon>
        <taxon>Methanobacteriati</taxon>
        <taxon>Methanobacteriota</taxon>
        <taxon>Stenosarchaea group</taxon>
        <taxon>Halobacteria</taxon>
        <taxon>Halobacteriales</taxon>
        <taxon>Haloferacaceae</taxon>
        <taxon>Halorubrum</taxon>
    </lineage>
</organism>
<gene>
    <name evidence="8" type="ORF">ACFQEU_10015</name>
</gene>
<feature type="transmembrane region" description="Helical" evidence="6">
    <location>
        <begin position="77"/>
        <end position="98"/>
    </location>
</feature>
<dbReference type="SUPFAM" id="SSF52402">
    <property type="entry name" value="Adenine nucleotide alpha hydrolases-like"/>
    <property type="match status" value="2"/>
</dbReference>
<evidence type="ECO:0000259" key="7">
    <source>
        <dbReference type="Pfam" id="PF00582"/>
    </source>
</evidence>
<feature type="region of interest" description="Disordered" evidence="5">
    <location>
        <begin position="583"/>
        <end position="671"/>
    </location>
</feature>
<dbReference type="Pfam" id="PF00582">
    <property type="entry name" value="Usp"/>
    <property type="match status" value="2"/>
</dbReference>
<evidence type="ECO:0000256" key="2">
    <source>
        <dbReference type="ARBA" id="ARBA00022692"/>
    </source>
</evidence>
<evidence type="ECO:0000313" key="8">
    <source>
        <dbReference type="EMBL" id="MFC6753793.1"/>
    </source>
</evidence>
<comment type="subcellular location">
    <subcellularLocation>
        <location evidence="1">Membrane</location>
        <topology evidence="1">Multi-pass membrane protein</topology>
    </subcellularLocation>
</comment>
<evidence type="ECO:0000256" key="6">
    <source>
        <dbReference type="SAM" id="Phobius"/>
    </source>
</evidence>
<comment type="caution">
    <text evidence="8">The sequence shown here is derived from an EMBL/GenBank/DDBJ whole genome shotgun (WGS) entry which is preliminary data.</text>
</comment>
<dbReference type="InterPro" id="IPR006016">
    <property type="entry name" value="UspA"/>
</dbReference>
<dbReference type="AlphaFoldDB" id="A0ABD5SEA0"/>
<feature type="transmembrane region" description="Helical" evidence="6">
    <location>
        <begin position="167"/>
        <end position="189"/>
    </location>
</feature>
<evidence type="ECO:0000256" key="4">
    <source>
        <dbReference type="ARBA" id="ARBA00023136"/>
    </source>
</evidence>
<dbReference type="RefSeq" id="WP_379781715.1">
    <property type="nucleotide sequence ID" value="NZ_JBHSWW010000143.1"/>
</dbReference>
<dbReference type="CDD" id="cd00293">
    <property type="entry name" value="USP-like"/>
    <property type="match status" value="1"/>
</dbReference>
<dbReference type="Gene3D" id="1.20.1080.10">
    <property type="entry name" value="Glycerol uptake facilitator protein"/>
    <property type="match status" value="1"/>
</dbReference>
<name>A0ABD5SEA0_9EURY</name>
<dbReference type="EMBL" id="JBHSWW010000143">
    <property type="protein sequence ID" value="MFC6753793.1"/>
    <property type="molecule type" value="Genomic_DNA"/>
</dbReference>
<dbReference type="InterPro" id="IPR000292">
    <property type="entry name" value="For/NO2_transpt"/>
</dbReference>
<accession>A0ABD5SEA0</accession>
<reference evidence="8 9" key="1">
    <citation type="journal article" date="2019" name="Int. J. Syst. Evol. Microbiol.">
        <title>The Global Catalogue of Microorganisms (GCM) 10K type strain sequencing project: providing services to taxonomists for standard genome sequencing and annotation.</title>
        <authorList>
            <consortium name="The Broad Institute Genomics Platform"/>
            <consortium name="The Broad Institute Genome Sequencing Center for Infectious Disease"/>
            <person name="Wu L."/>
            <person name="Ma J."/>
        </authorList>
    </citation>
    <scope>NUCLEOTIDE SEQUENCE [LARGE SCALE GENOMIC DNA]</scope>
    <source>
        <strain evidence="8 9">CGMCC 1.3239</strain>
    </source>
</reference>
<sequence length="671" mass="72603">MRDVVERSRSGAPAVGEAVRDRFSSDEVFQRIIAAADEEVTSGGRELFFSGIAAGLAITITFLLYASMTEATNGHPILSVLLYPLGFIYIIIGGYQLYTENTLPPVALTLERLASFPTLLRHWSIVLAGNFVGGAFGAVVLAYTGVFSPEVMDVAMSISQSGVDTDWWALFFKAAIAGLIVAGVVWVGFATTDTVTRTLVVYLAFLAIPLGNLYHVVVSFTEALFLMFVGTLGLYVGMVEFVLPVLLGNTAGGVVLVTLVNYFHTSEERLENARFEGMSRRLSVPEWLLGRAAGRSYVPILNTAEATLFADEGYRVMVPVTNPRTDAPIVELASRIASDHEDGHVHMVHVVQAPRRMSVSRDSGQVVDVSESGLTALRETAGEYDVEVSSSTVVSHRSFEEVFTMAKRTRPDAVLMGWSDNHLWSAARAERPIDELTNQLPCDFLILNDREFDTSRILLPTAGGPDSALSAEVASTLSRTADAEVTLLHVVDDAADRSEGEAFLASWAAEHDLEEANRIVDDGGDVETAIVEAARENTLVVIGATEKGVLSRLVSNALHLDIIDDIDCSLLLAERPQRRSLRERLFGGGRRQTGATTDVESVGEERPGSEVAEATDAPATRTDDPDGDEYPTEEAVIADHEDRGESDEAEPTGNWSDSNDDGDDGGERNTK</sequence>
<keyword evidence="9" id="KW-1185">Reference proteome</keyword>
<keyword evidence="3 6" id="KW-1133">Transmembrane helix</keyword>
<evidence type="ECO:0000256" key="3">
    <source>
        <dbReference type="ARBA" id="ARBA00022989"/>
    </source>
</evidence>
<keyword evidence="4 6" id="KW-0472">Membrane</keyword>
<feature type="transmembrane region" description="Helical" evidence="6">
    <location>
        <begin position="47"/>
        <end position="65"/>
    </location>
</feature>
<evidence type="ECO:0000313" key="9">
    <source>
        <dbReference type="Proteomes" id="UP001596442"/>
    </source>
</evidence>
<dbReference type="PANTHER" id="PTHR30520:SF2">
    <property type="entry name" value="INNER MEMBRANE PROTEIN YFDC"/>
    <property type="match status" value="1"/>
</dbReference>
<feature type="transmembrane region" description="Helical" evidence="6">
    <location>
        <begin position="123"/>
        <end position="146"/>
    </location>
</feature>
<protein>
    <submittedName>
        <fullName evidence="8">Formate/nitrite transporter family protein</fullName>
    </submittedName>
</protein>
<dbReference type="Pfam" id="PF01226">
    <property type="entry name" value="Form_Nir_trans"/>
    <property type="match status" value="1"/>
</dbReference>